<evidence type="ECO:0000313" key="3">
    <source>
        <dbReference type="Proteomes" id="UP000189818"/>
    </source>
</evidence>
<accession>A0A1T5BUZ2</accession>
<gene>
    <name evidence="2" type="ORF">SAMN06295920_103305</name>
</gene>
<organism evidence="2 3">
    <name type="scientific">Rhizorhabdus histidinilytica</name>
    <dbReference type="NCBI Taxonomy" id="439228"/>
    <lineage>
        <taxon>Bacteria</taxon>
        <taxon>Pseudomonadati</taxon>
        <taxon>Pseudomonadota</taxon>
        <taxon>Alphaproteobacteria</taxon>
        <taxon>Sphingomonadales</taxon>
        <taxon>Sphingomonadaceae</taxon>
        <taxon>Rhizorhabdus</taxon>
    </lineage>
</organism>
<proteinExistence type="predicted"/>
<name>A0A1T5BUZ2_9SPHN</name>
<feature type="region of interest" description="Disordered" evidence="1">
    <location>
        <begin position="1"/>
        <end position="20"/>
    </location>
</feature>
<feature type="region of interest" description="Disordered" evidence="1">
    <location>
        <begin position="117"/>
        <end position="145"/>
    </location>
</feature>
<dbReference type="OrthoDB" id="6057489at2"/>
<dbReference type="Proteomes" id="UP000189818">
    <property type="component" value="Unassembled WGS sequence"/>
</dbReference>
<keyword evidence="3" id="KW-1185">Reference proteome</keyword>
<evidence type="ECO:0000256" key="1">
    <source>
        <dbReference type="SAM" id="MobiDB-lite"/>
    </source>
</evidence>
<reference evidence="3" key="1">
    <citation type="submission" date="2017-02" db="EMBL/GenBank/DDBJ databases">
        <authorList>
            <person name="Varghese N."/>
            <person name="Submissions S."/>
        </authorList>
    </citation>
    <scope>NUCLEOTIDE SEQUENCE [LARGE SCALE GENOMIC DNA]</scope>
    <source>
        <strain evidence="3">UM2</strain>
    </source>
</reference>
<dbReference type="STRING" id="439228.SAMN06295920_103305"/>
<feature type="compositionally biased region" description="Pro residues" evidence="1">
    <location>
        <begin position="8"/>
        <end position="18"/>
    </location>
</feature>
<dbReference type="AlphaFoldDB" id="A0A1T5BUZ2"/>
<feature type="compositionally biased region" description="Basic and acidic residues" evidence="1">
    <location>
        <begin position="122"/>
        <end position="132"/>
    </location>
</feature>
<evidence type="ECO:0000313" key="2">
    <source>
        <dbReference type="EMBL" id="SKB51016.1"/>
    </source>
</evidence>
<sequence>MQKRSPQPNRPKPGPNPLTSPVVARIVADVRRRQAEAEQAAANRLLPSNRFTDALGKAYAAPLTFAGGVAGLANVAAARLAGDKRAGISVRDNGIQFESGYLGEKDRAFTLGNAVLHGPGSRPEDPVGRSYDRQPTQANTAEHESGHTYQYQKFGFVPLYLLSALYGALNGTPNPYEREADDFANWVHRQRRSQR</sequence>
<protein>
    <submittedName>
        <fullName evidence="2">Uncharacterized protein</fullName>
    </submittedName>
</protein>
<dbReference type="EMBL" id="FUYM01000003">
    <property type="protein sequence ID" value="SKB51016.1"/>
    <property type="molecule type" value="Genomic_DNA"/>
</dbReference>
<dbReference type="RefSeq" id="WP_139385055.1">
    <property type="nucleotide sequence ID" value="NZ_FUYM01000003.1"/>
</dbReference>